<accession>A0A0P6XF66</accession>
<dbReference type="InterPro" id="IPR043519">
    <property type="entry name" value="NT_sf"/>
</dbReference>
<dbReference type="RefSeq" id="WP_062421921.1">
    <property type="nucleotide sequence ID" value="NZ_BBYA01000009.1"/>
</dbReference>
<reference evidence="1 2" key="1">
    <citation type="submission" date="2015-07" db="EMBL/GenBank/DDBJ databases">
        <title>Genome sequence of Leptolinea tardivitalis DSM 16556.</title>
        <authorList>
            <person name="Hemp J."/>
            <person name="Ward L.M."/>
            <person name="Pace L.A."/>
            <person name="Fischer W.W."/>
        </authorList>
    </citation>
    <scope>NUCLEOTIDE SEQUENCE [LARGE SCALE GENOMIC DNA]</scope>
    <source>
        <strain evidence="1 2">YMTK-2</strain>
    </source>
</reference>
<dbReference type="Proteomes" id="UP000050430">
    <property type="component" value="Unassembled WGS sequence"/>
</dbReference>
<organism evidence="1 2">
    <name type="scientific">Leptolinea tardivitalis</name>
    <dbReference type="NCBI Taxonomy" id="229920"/>
    <lineage>
        <taxon>Bacteria</taxon>
        <taxon>Bacillati</taxon>
        <taxon>Chloroflexota</taxon>
        <taxon>Anaerolineae</taxon>
        <taxon>Anaerolineales</taxon>
        <taxon>Anaerolineaceae</taxon>
        <taxon>Leptolinea</taxon>
    </lineage>
</organism>
<dbReference type="PANTHER" id="PTHR34822:SF1">
    <property type="entry name" value="GRPB FAMILY PROTEIN"/>
    <property type="match status" value="1"/>
</dbReference>
<dbReference type="EMBL" id="LGCK01000006">
    <property type="protein sequence ID" value="KPL73463.1"/>
    <property type="molecule type" value="Genomic_DNA"/>
</dbReference>
<name>A0A0P6XF66_9CHLR</name>
<protein>
    <recommendedName>
        <fullName evidence="3">GrpB family protein</fullName>
    </recommendedName>
</protein>
<evidence type="ECO:0000313" key="2">
    <source>
        <dbReference type="Proteomes" id="UP000050430"/>
    </source>
</evidence>
<dbReference type="PANTHER" id="PTHR34822">
    <property type="entry name" value="GRPB DOMAIN PROTEIN (AFU_ORTHOLOGUE AFUA_1G01530)"/>
    <property type="match status" value="1"/>
</dbReference>
<dbReference type="OrthoDB" id="9799092at2"/>
<sequence>MPRPYTFSEYSPDWPLEFEREASRLKGYLKENLTAIYHIGSTSVPGLAAKPVIDIQPVVSSIEQVDELTPFLEREGYKAWGEYGLPGRRFFTKDRNGYRTHNIRCYPVGHPDIERHRAFCLYLCAHDVERKEYEAVKRAAFAHNPGNIDGYMDEKNGWIKHLEPIAIDWFRKQVS</sequence>
<dbReference type="Pfam" id="PF04229">
    <property type="entry name" value="GrpB"/>
    <property type="match status" value="1"/>
</dbReference>
<comment type="caution">
    <text evidence="1">The sequence shown here is derived from an EMBL/GenBank/DDBJ whole genome shotgun (WGS) entry which is preliminary data.</text>
</comment>
<dbReference type="STRING" id="229920.ADM99_04535"/>
<evidence type="ECO:0008006" key="3">
    <source>
        <dbReference type="Google" id="ProtNLM"/>
    </source>
</evidence>
<dbReference type="SUPFAM" id="SSF81301">
    <property type="entry name" value="Nucleotidyltransferase"/>
    <property type="match status" value="1"/>
</dbReference>
<dbReference type="AlphaFoldDB" id="A0A0P6XF66"/>
<gene>
    <name evidence="1" type="ORF">ADM99_04535</name>
</gene>
<proteinExistence type="predicted"/>
<dbReference type="Gene3D" id="3.30.460.10">
    <property type="entry name" value="Beta Polymerase, domain 2"/>
    <property type="match status" value="1"/>
</dbReference>
<dbReference type="InterPro" id="IPR007344">
    <property type="entry name" value="GrpB/CoaE"/>
</dbReference>
<keyword evidence="2" id="KW-1185">Reference proteome</keyword>
<evidence type="ECO:0000313" key="1">
    <source>
        <dbReference type="EMBL" id="KPL73463.1"/>
    </source>
</evidence>